<evidence type="ECO:0000256" key="5">
    <source>
        <dbReference type="SAM" id="Phobius"/>
    </source>
</evidence>
<dbReference type="Proteomes" id="UP000002440">
    <property type="component" value="Chromosome"/>
</dbReference>
<evidence type="ECO:0000256" key="4">
    <source>
        <dbReference type="ARBA" id="ARBA00023136"/>
    </source>
</evidence>
<gene>
    <name evidence="7" type="ordered locus">Mfla_1712</name>
</gene>
<feature type="transmembrane region" description="Helical" evidence="5">
    <location>
        <begin position="29"/>
        <end position="46"/>
    </location>
</feature>
<feature type="transmembrane region" description="Helical" evidence="5">
    <location>
        <begin position="110"/>
        <end position="129"/>
    </location>
</feature>
<comment type="subcellular location">
    <subcellularLocation>
        <location evidence="1">Membrane</location>
        <topology evidence="1">Multi-pass membrane protein</topology>
    </subcellularLocation>
</comment>
<keyword evidence="3 5" id="KW-1133">Transmembrane helix</keyword>
<protein>
    <recommendedName>
        <fullName evidence="6">EamA domain-containing protein</fullName>
    </recommendedName>
</protein>
<dbReference type="InterPro" id="IPR037185">
    <property type="entry name" value="EmrE-like"/>
</dbReference>
<dbReference type="AlphaFoldDB" id="Q1H0K7"/>
<dbReference type="GO" id="GO:0016020">
    <property type="term" value="C:membrane"/>
    <property type="evidence" value="ECO:0007669"/>
    <property type="project" value="UniProtKB-SubCell"/>
</dbReference>
<evidence type="ECO:0000313" key="7">
    <source>
        <dbReference type="EMBL" id="ABE49980.1"/>
    </source>
</evidence>
<dbReference type="eggNOG" id="COG0697">
    <property type="taxonomic scope" value="Bacteria"/>
</dbReference>
<feature type="transmembrane region" description="Helical" evidence="5">
    <location>
        <begin position="251"/>
        <end position="271"/>
    </location>
</feature>
<dbReference type="OrthoDB" id="8524934at2"/>
<dbReference type="KEGG" id="mfa:Mfla_1712"/>
<sequence>MLVAAFFFAIMGVLVKLGAQKFASAELVFYRSLFGLLLIVAVTHYRRLSLRTRLINPHMKRGILGFASLLCFFFAISELPLATAITLNYTSPLFLAMAMPFMLHEKPRKILLLAVVLGFIGVTLLLKPSLHMDELIAGVIGLLSGAMAGIVYVHVTQLGRAGEPDWRTVFYFTLVCTIGSGLWMLCYHFTPPDWSDMPLLLGLGASATVAQLALTRAYRTGSPLVVGSLAYSTVVLASLFGILVWQETLSLDRWLAVGLIVLSGIISVCATPRPNKH</sequence>
<dbReference type="HOGENOM" id="CLU_032828_0_1_4"/>
<keyword evidence="2 5" id="KW-0812">Transmembrane</keyword>
<feature type="domain" description="EamA" evidence="6">
    <location>
        <begin position="139"/>
        <end position="266"/>
    </location>
</feature>
<dbReference type="PANTHER" id="PTHR22911:SF6">
    <property type="entry name" value="SOLUTE CARRIER FAMILY 35 MEMBER G1"/>
    <property type="match status" value="1"/>
</dbReference>
<evidence type="ECO:0000256" key="2">
    <source>
        <dbReference type="ARBA" id="ARBA00022692"/>
    </source>
</evidence>
<dbReference type="EMBL" id="CP000284">
    <property type="protein sequence ID" value="ABE49980.1"/>
    <property type="molecule type" value="Genomic_DNA"/>
</dbReference>
<evidence type="ECO:0000256" key="1">
    <source>
        <dbReference type="ARBA" id="ARBA00004141"/>
    </source>
</evidence>
<feature type="transmembrane region" description="Helical" evidence="5">
    <location>
        <begin position="197"/>
        <end position="217"/>
    </location>
</feature>
<feature type="transmembrane region" description="Helical" evidence="5">
    <location>
        <begin position="82"/>
        <end position="103"/>
    </location>
</feature>
<name>Q1H0K7_METFK</name>
<evidence type="ECO:0000259" key="6">
    <source>
        <dbReference type="Pfam" id="PF00892"/>
    </source>
</evidence>
<proteinExistence type="predicted"/>
<feature type="transmembrane region" description="Helical" evidence="5">
    <location>
        <begin position="224"/>
        <end position="245"/>
    </location>
</feature>
<dbReference type="SUPFAM" id="SSF103481">
    <property type="entry name" value="Multidrug resistance efflux transporter EmrE"/>
    <property type="match status" value="2"/>
</dbReference>
<evidence type="ECO:0000313" key="8">
    <source>
        <dbReference type="Proteomes" id="UP000002440"/>
    </source>
</evidence>
<dbReference type="Pfam" id="PF00892">
    <property type="entry name" value="EamA"/>
    <property type="match status" value="2"/>
</dbReference>
<keyword evidence="4 5" id="KW-0472">Membrane</keyword>
<feature type="domain" description="EamA" evidence="6">
    <location>
        <begin position="1"/>
        <end position="126"/>
    </location>
</feature>
<organism evidence="7 8">
    <name type="scientific">Methylobacillus flagellatus (strain ATCC 51484 / DSM 6875 / VKM B-1610 / KT)</name>
    <dbReference type="NCBI Taxonomy" id="265072"/>
    <lineage>
        <taxon>Bacteria</taxon>
        <taxon>Pseudomonadati</taxon>
        <taxon>Pseudomonadota</taxon>
        <taxon>Betaproteobacteria</taxon>
        <taxon>Nitrosomonadales</taxon>
        <taxon>Methylophilaceae</taxon>
        <taxon>Methylobacillus</taxon>
    </lineage>
</organism>
<dbReference type="InterPro" id="IPR000620">
    <property type="entry name" value="EamA_dom"/>
</dbReference>
<evidence type="ECO:0000256" key="3">
    <source>
        <dbReference type="ARBA" id="ARBA00022989"/>
    </source>
</evidence>
<feature type="transmembrane region" description="Helical" evidence="5">
    <location>
        <begin position="168"/>
        <end position="185"/>
    </location>
</feature>
<reference evidence="7 8" key="1">
    <citation type="submission" date="2006-03" db="EMBL/GenBank/DDBJ databases">
        <title>Complete sequence of Methylobacillus flagellatus KT.</title>
        <authorList>
            <consortium name="US DOE Joint Genome Institute"/>
            <person name="Copeland A."/>
            <person name="Lucas S."/>
            <person name="Lapidus A."/>
            <person name="Barry K."/>
            <person name="Detter J.C."/>
            <person name="Glavina del Rio T."/>
            <person name="Hammon N."/>
            <person name="Israni S."/>
            <person name="Dalin E."/>
            <person name="Tice H."/>
            <person name="Pitluck S."/>
            <person name="Brettin T."/>
            <person name="Bruce D."/>
            <person name="Han C."/>
            <person name="Tapia R."/>
            <person name="Saunders E."/>
            <person name="Gilna P."/>
            <person name="Schmutz J."/>
            <person name="Larimer F."/>
            <person name="Land M."/>
            <person name="Kyrpides N."/>
            <person name="Anderson I."/>
            <person name="Richardson P."/>
        </authorList>
    </citation>
    <scope>NUCLEOTIDE SEQUENCE [LARGE SCALE GENOMIC DNA]</scope>
    <source>
        <strain evidence="8">KT / ATCC 51484 / DSM 6875</strain>
    </source>
</reference>
<keyword evidence="8" id="KW-1185">Reference proteome</keyword>
<feature type="transmembrane region" description="Helical" evidence="5">
    <location>
        <begin position="58"/>
        <end position="76"/>
    </location>
</feature>
<feature type="transmembrane region" description="Helical" evidence="5">
    <location>
        <begin position="135"/>
        <end position="156"/>
    </location>
</feature>
<dbReference type="PANTHER" id="PTHR22911">
    <property type="entry name" value="ACYL-MALONYL CONDENSING ENZYME-RELATED"/>
    <property type="match status" value="1"/>
</dbReference>
<dbReference type="STRING" id="265072.Mfla_1712"/>
<accession>Q1H0K7</accession>